<evidence type="ECO:0000256" key="1">
    <source>
        <dbReference type="SAM" id="MobiDB-lite"/>
    </source>
</evidence>
<keyword evidence="3" id="KW-1185">Reference proteome</keyword>
<sequence>MPDSIGARTPDAPDGSPRRTGIADRIETGSVPLSSQRADSSTQGRGRSARASDTMKFSHMCTMIAIAAAVPVGTAAQTRDGQRDFDWEIGRWTSDVRVLRNPLSGEPPQWAEYRGESLVKPLLDGRANFVELSIAGSAGKIEGGSLRLYNPQTRQWSLNYASLRNGLLTAPVFGGFDAAGKGTFTGDDTLGGKAILVRFVITRPTKTTARFEQAYSGDAGATWETNWVATDTLANP</sequence>
<evidence type="ECO:0000313" key="2">
    <source>
        <dbReference type="EMBL" id="MDC8016196.1"/>
    </source>
</evidence>
<dbReference type="AlphaFoldDB" id="A0A9X4BKJ1"/>
<name>A0A9X4BKJ1_9GAMM</name>
<evidence type="ECO:0008006" key="4">
    <source>
        <dbReference type="Google" id="ProtNLM"/>
    </source>
</evidence>
<dbReference type="EMBL" id="JAOVZO020000023">
    <property type="protein sequence ID" value="MDC8016196.1"/>
    <property type="molecule type" value="Genomic_DNA"/>
</dbReference>
<protein>
    <recommendedName>
        <fullName evidence="4">DUF1579 domain-containing protein</fullName>
    </recommendedName>
</protein>
<organism evidence="2 3">
    <name type="scientific">Tahibacter soli</name>
    <dbReference type="NCBI Taxonomy" id="2983605"/>
    <lineage>
        <taxon>Bacteria</taxon>
        <taxon>Pseudomonadati</taxon>
        <taxon>Pseudomonadota</taxon>
        <taxon>Gammaproteobacteria</taxon>
        <taxon>Lysobacterales</taxon>
        <taxon>Rhodanobacteraceae</taxon>
        <taxon>Tahibacter</taxon>
    </lineage>
</organism>
<evidence type="ECO:0000313" key="3">
    <source>
        <dbReference type="Proteomes" id="UP001139971"/>
    </source>
</evidence>
<dbReference type="Proteomes" id="UP001139971">
    <property type="component" value="Unassembled WGS sequence"/>
</dbReference>
<comment type="caution">
    <text evidence="2">The sequence shown here is derived from an EMBL/GenBank/DDBJ whole genome shotgun (WGS) entry which is preliminary data.</text>
</comment>
<proteinExistence type="predicted"/>
<gene>
    <name evidence="2" type="ORF">OD750_027020</name>
</gene>
<feature type="compositionally biased region" description="Polar residues" evidence="1">
    <location>
        <begin position="31"/>
        <end position="45"/>
    </location>
</feature>
<feature type="region of interest" description="Disordered" evidence="1">
    <location>
        <begin position="1"/>
        <end position="53"/>
    </location>
</feature>
<dbReference type="RefSeq" id="WP_263542519.1">
    <property type="nucleotide sequence ID" value="NZ_JAOVZO020000023.1"/>
</dbReference>
<accession>A0A9X4BKJ1</accession>
<reference evidence="2" key="1">
    <citation type="submission" date="2023-02" db="EMBL/GenBank/DDBJ databases">
        <title>Tahibacter soli sp. nov. isolated from soil.</title>
        <authorList>
            <person name="Baek J.H."/>
            <person name="Lee J.K."/>
            <person name="Choi D.G."/>
            <person name="Jeon C.O."/>
        </authorList>
    </citation>
    <scope>NUCLEOTIDE SEQUENCE</scope>
    <source>
        <strain evidence="2">BL</strain>
    </source>
</reference>